<protein>
    <recommendedName>
        <fullName evidence="2">Histidine kinase/HSP90-like ATPase domain-containing protein</fullName>
    </recommendedName>
</protein>
<dbReference type="GO" id="GO:0004674">
    <property type="term" value="F:protein serine/threonine kinase activity"/>
    <property type="evidence" value="ECO:0007669"/>
    <property type="project" value="UniProtKB-KW"/>
</dbReference>
<reference evidence="3 4" key="4">
    <citation type="journal article" date="2020" name="Sci. Rep.">
        <title>beta-carboline chemical signals induce reveromycin production through a LuxR family regulator in Streptomyces sp. SN-593.</title>
        <authorList>
            <person name="Panthee S."/>
            <person name="Kito N."/>
            <person name="Hayashi T."/>
            <person name="Shimizu T."/>
            <person name="Ishikawa J."/>
            <person name="Hamamoto H."/>
            <person name="Osada H."/>
            <person name="Takahashi S."/>
        </authorList>
    </citation>
    <scope>NUCLEOTIDE SEQUENCE [LARGE SCALE GENOMIC DNA]</scope>
    <source>
        <strain evidence="3 4">SN-593</strain>
    </source>
</reference>
<evidence type="ECO:0000313" key="3">
    <source>
        <dbReference type="EMBL" id="BBA97863.1"/>
    </source>
</evidence>
<name>A0A7U3USJ3_9ACTN</name>
<keyword evidence="4" id="KW-1185">Reference proteome</keyword>
<dbReference type="CDD" id="cd16936">
    <property type="entry name" value="HATPase_RsbW-like"/>
    <property type="match status" value="1"/>
</dbReference>
<keyword evidence="1" id="KW-0808">Transferase</keyword>
<dbReference type="InterPro" id="IPR003594">
    <property type="entry name" value="HATPase_dom"/>
</dbReference>
<dbReference type="AlphaFoldDB" id="A0A7U3USJ3"/>
<evidence type="ECO:0000256" key="1">
    <source>
        <dbReference type="ARBA" id="ARBA00022527"/>
    </source>
</evidence>
<accession>A0A7U3USJ3</accession>
<dbReference type="Pfam" id="PF13581">
    <property type="entry name" value="HATPase_c_2"/>
    <property type="match status" value="1"/>
</dbReference>
<reference evidence="3 4" key="1">
    <citation type="journal article" date="2010" name="J. Bacteriol.">
        <title>Biochemical characterization of a novel indole prenyltransferase from Streptomyces sp. SN-593.</title>
        <authorList>
            <person name="Takahashi S."/>
            <person name="Takagi H."/>
            <person name="Toyoda A."/>
            <person name="Uramoto M."/>
            <person name="Nogawa T."/>
            <person name="Ueki M."/>
            <person name="Sakaki Y."/>
            <person name="Osada H."/>
        </authorList>
    </citation>
    <scope>NUCLEOTIDE SEQUENCE [LARGE SCALE GENOMIC DNA]</scope>
    <source>
        <strain evidence="3 4">SN-593</strain>
    </source>
</reference>
<feature type="domain" description="Histidine kinase/HSP90-like ATPase" evidence="2">
    <location>
        <begin position="57"/>
        <end position="147"/>
    </location>
</feature>
<dbReference type="SUPFAM" id="SSF55874">
    <property type="entry name" value="ATPase domain of HSP90 chaperone/DNA topoisomerase II/histidine kinase"/>
    <property type="match status" value="1"/>
</dbReference>
<dbReference type="PANTHER" id="PTHR35526:SF3">
    <property type="entry name" value="ANTI-SIGMA-F FACTOR RSBW"/>
    <property type="match status" value="1"/>
</dbReference>
<organism evidence="3 4">
    <name type="scientific">Actinacidiphila reveromycinica</name>
    <dbReference type="NCBI Taxonomy" id="659352"/>
    <lineage>
        <taxon>Bacteria</taxon>
        <taxon>Bacillati</taxon>
        <taxon>Actinomycetota</taxon>
        <taxon>Actinomycetes</taxon>
        <taxon>Kitasatosporales</taxon>
        <taxon>Streptomycetaceae</taxon>
        <taxon>Actinacidiphila</taxon>
    </lineage>
</organism>
<reference evidence="3 4" key="3">
    <citation type="journal article" date="2011" name="Nat. Chem. Biol.">
        <title>Reveromycin A biosynthesis uses RevG and RevJ for stereospecific spiroacetal formation.</title>
        <authorList>
            <person name="Takahashi S."/>
            <person name="Toyoda A."/>
            <person name="Sekiyama Y."/>
            <person name="Takagi H."/>
            <person name="Nogawa T."/>
            <person name="Uramoto M."/>
            <person name="Suzuki R."/>
            <person name="Koshino H."/>
            <person name="Kumano T."/>
            <person name="Panthee S."/>
            <person name="Dairi T."/>
            <person name="Ishikawa J."/>
            <person name="Ikeda H."/>
            <person name="Sakaki Y."/>
            <person name="Osada H."/>
        </authorList>
    </citation>
    <scope>NUCLEOTIDE SEQUENCE [LARGE SCALE GENOMIC DNA]</scope>
    <source>
        <strain evidence="3 4">SN-593</strain>
    </source>
</reference>
<keyword evidence="1" id="KW-0723">Serine/threonine-protein kinase</keyword>
<keyword evidence="1" id="KW-0418">Kinase</keyword>
<evidence type="ECO:0000313" key="4">
    <source>
        <dbReference type="Proteomes" id="UP000595703"/>
    </source>
</evidence>
<dbReference type="Proteomes" id="UP000595703">
    <property type="component" value="Chromosome"/>
</dbReference>
<dbReference type="PANTHER" id="PTHR35526">
    <property type="entry name" value="ANTI-SIGMA-F FACTOR RSBW-RELATED"/>
    <property type="match status" value="1"/>
</dbReference>
<proteinExistence type="predicted"/>
<dbReference type="RefSeq" id="WP_237404720.1">
    <property type="nucleotide sequence ID" value="NZ_AP018365.1"/>
</dbReference>
<dbReference type="EMBL" id="AP018365">
    <property type="protein sequence ID" value="BBA97863.1"/>
    <property type="molecule type" value="Genomic_DNA"/>
</dbReference>
<sequence>MTPINTHRRSAPAQVAKRSQYVDDMTLAIERLADRERMPSPCAIWVGNLRRIGAHRLSAHGLSSLVDNAELLISELVTNALQHGAGERIVFHLVITEDMVVIEVDDGSPCRPVVRSAGDFEESGRGMLLVSALADSWGVSTDGTRTWCTLATPASARRSRPRACLRQTPEPP</sequence>
<evidence type="ECO:0000259" key="2">
    <source>
        <dbReference type="Pfam" id="PF13581"/>
    </source>
</evidence>
<dbReference type="Gene3D" id="3.30.565.10">
    <property type="entry name" value="Histidine kinase-like ATPase, C-terminal domain"/>
    <property type="match status" value="1"/>
</dbReference>
<dbReference type="InterPro" id="IPR050267">
    <property type="entry name" value="Anti-sigma-factor_SerPK"/>
</dbReference>
<gene>
    <name evidence="3" type="ORF">RVR_3809</name>
</gene>
<dbReference type="KEGG" id="arev:RVR_3809"/>
<dbReference type="InterPro" id="IPR036890">
    <property type="entry name" value="HATPase_C_sf"/>
</dbReference>
<reference evidence="3 4" key="2">
    <citation type="journal article" date="2011" name="J. Antibiot.">
        <title>Furaquinocins I and J: novel polyketide isoprenoid hybrid compounds from Streptomyces reveromyceticus SN-593.</title>
        <authorList>
            <person name="Panthee S."/>
            <person name="Takahashi S."/>
            <person name="Takagi H."/>
            <person name="Nogawa T."/>
            <person name="Oowada E."/>
            <person name="Uramoto M."/>
            <person name="Osada H."/>
        </authorList>
    </citation>
    <scope>NUCLEOTIDE SEQUENCE [LARGE SCALE GENOMIC DNA]</scope>
    <source>
        <strain evidence="3 4">SN-593</strain>
    </source>
</reference>